<proteinExistence type="predicted"/>
<dbReference type="PROSITE" id="PS50293">
    <property type="entry name" value="TPR_REGION"/>
    <property type="match status" value="3"/>
</dbReference>
<feature type="repeat" description="TPR" evidence="3">
    <location>
        <begin position="342"/>
        <end position="375"/>
    </location>
</feature>
<feature type="domain" description="Protein kinase" evidence="5">
    <location>
        <begin position="10"/>
        <end position="277"/>
    </location>
</feature>
<evidence type="ECO:0000256" key="4">
    <source>
        <dbReference type="SAM" id="Phobius"/>
    </source>
</evidence>
<gene>
    <name evidence="6" type="ORF">D5R40_17470</name>
</gene>
<dbReference type="GO" id="GO:0005524">
    <property type="term" value="F:ATP binding"/>
    <property type="evidence" value="ECO:0007669"/>
    <property type="project" value="InterPro"/>
</dbReference>
<dbReference type="CDD" id="cd14014">
    <property type="entry name" value="STKc_PknB_like"/>
    <property type="match status" value="1"/>
</dbReference>
<feature type="repeat" description="TPR" evidence="3">
    <location>
        <begin position="410"/>
        <end position="443"/>
    </location>
</feature>
<dbReference type="InterPro" id="IPR050498">
    <property type="entry name" value="Ycf3"/>
</dbReference>
<dbReference type="Proteomes" id="UP000269154">
    <property type="component" value="Unassembled WGS sequence"/>
</dbReference>
<feature type="repeat" description="TPR" evidence="3">
    <location>
        <begin position="478"/>
        <end position="511"/>
    </location>
</feature>
<keyword evidence="4" id="KW-0472">Membrane</keyword>
<dbReference type="InterPro" id="IPR000719">
    <property type="entry name" value="Prot_kinase_dom"/>
</dbReference>
<dbReference type="OrthoDB" id="568198at2"/>
<keyword evidence="6" id="KW-0418">Kinase</keyword>
<dbReference type="PANTHER" id="PTHR44858:SF1">
    <property type="entry name" value="UDP-N-ACETYLGLUCOSAMINE--PEPTIDE N-ACETYLGLUCOSAMINYLTRANSFERASE SPINDLY-RELATED"/>
    <property type="match status" value="1"/>
</dbReference>
<dbReference type="PROSITE" id="PS50011">
    <property type="entry name" value="PROTEIN_KINASE_DOM"/>
    <property type="match status" value="1"/>
</dbReference>
<name>A0A3N6PIV1_9CYAN</name>
<organism evidence="6 7">
    <name type="scientific">Okeania hirsuta</name>
    <dbReference type="NCBI Taxonomy" id="1458930"/>
    <lineage>
        <taxon>Bacteria</taxon>
        <taxon>Bacillati</taxon>
        <taxon>Cyanobacteriota</taxon>
        <taxon>Cyanophyceae</taxon>
        <taxon>Oscillatoriophycideae</taxon>
        <taxon>Oscillatoriales</taxon>
        <taxon>Microcoleaceae</taxon>
        <taxon>Okeania</taxon>
    </lineage>
</organism>
<dbReference type="Pfam" id="PF00069">
    <property type="entry name" value="Pkinase"/>
    <property type="match status" value="1"/>
</dbReference>
<evidence type="ECO:0000313" key="6">
    <source>
        <dbReference type="EMBL" id="RQH38965.1"/>
    </source>
</evidence>
<reference evidence="6 7" key="1">
    <citation type="journal article" date="2018" name="ACS Chem. Biol.">
        <title>Ketoreductase domain dysfunction expands chemodiversity: malyngamide biosynthesis in the cyanobacterium Okeania hirsuta.</title>
        <authorList>
            <person name="Moss N.A."/>
            <person name="Leao T."/>
            <person name="Rankin M."/>
            <person name="McCullough T.M."/>
            <person name="Qu P."/>
            <person name="Korobeynikov A."/>
            <person name="Smith J.L."/>
            <person name="Gerwick L."/>
            <person name="Gerwick W.H."/>
        </authorList>
    </citation>
    <scope>NUCLEOTIDE SEQUENCE [LARGE SCALE GENOMIC DNA]</scope>
    <source>
        <strain evidence="6 7">PAB10Feb10-1</strain>
    </source>
</reference>
<protein>
    <submittedName>
        <fullName evidence="6">Serine/threonine-protein kinase</fullName>
    </submittedName>
</protein>
<dbReference type="Gene3D" id="3.30.200.20">
    <property type="entry name" value="Phosphorylase Kinase, domain 1"/>
    <property type="match status" value="1"/>
</dbReference>
<evidence type="ECO:0000259" key="5">
    <source>
        <dbReference type="PROSITE" id="PS50011"/>
    </source>
</evidence>
<dbReference type="SUPFAM" id="SSF56112">
    <property type="entry name" value="Protein kinase-like (PK-like)"/>
    <property type="match status" value="1"/>
</dbReference>
<feature type="repeat" description="TPR" evidence="3">
    <location>
        <begin position="546"/>
        <end position="579"/>
    </location>
</feature>
<keyword evidence="6" id="KW-0808">Transferase</keyword>
<dbReference type="InterPro" id="IPR011009">
    <property type="entry name" value="Kinase-like_dom_sf"/>
</dbReference>
<dbReference type="InterPro" id="IPR011990">
    <property type="entry name" value="TPR-like_helical_dom_sf"/>
</dbReference>
<keyword evidence="7" id="KW-1185">Reference proteome</keyword>
<dbReference type="Gene3D" id="1.25.40.10">
    <property type="entry name" value="Tetratricopeptide repeat domain"/>
    <property type="match status" value="5"/>
</dbReference>
<dbReference type="Pfam" id="PF13414">
    <property type="entry name" value="TPR_11"/>
    <property type="match status" value="4"/>
</dbReference>
<accession>A0A3N6PIV1</accession>
<feature type="repeat" description="TPR" evidence="3">
    <location>
        <begin position="648"/>
        <end position="681"/>
    </location>
</feature>
<feature type="repeat" description="TPR" evidence="3">
    <location>
        <begin position="444"/>
        <end position="477"/>
    </location>
</feature>
<dbReference type="GO" id="GO:0004672">
    <property type="term" value="F:protein kinase activity"/>
    <property type="evidence" value="ECO:0007669"/>
    <property type="project" value="InterPro"/>
</dbReference>
<evidence type="ECO:0000256" key="1">
    <source>
        <dbReference type="ARBA" id="ARBA00022737"/>
    </source>
</evidence>
<dbReference type="PANTHER" id="PTHR44858">
    <property type="entry name" value="TETRATRICOPEPTIDE REPEAT PROTEIN 6"/>
    <property type="match status" value="1"/>
</dbReference>
<keyword evidence="4" id="KW-1133">Transmembrane helix</keyword>
<feature type="repeat" description="TPR" evidence="3">
    <location>
        <begin position="682"/>
        <end position="715"/>
    </location>
</feature>
<dbReference type="Pfam" id="PF13181">
    <property type="entry name" value="TPR_8"/>
    <property type="match status" value="1"/>
</dbReference>
<keyword evidence="1" id="KW-0677">Repeat</keyword>
<dbReference type="AlphaFoldDB" id="A0A3N6PIV1"/>
<feature type="transmembrane region" description="Helical" evidence="4">
    <location>
        <begin position="311"/>
        <end position="334"/>
    </location>
</feature>
<keyword evidence="4" id="KW-0812">Transmembrane</keyword>
<dbReference type="GO" id="GO:0046813">
    <property type="term" value="P:receptor-mediated virion attachment to host cell"/>
    <property type="evidence" value="ECO:0007669"/>
    <property type="project" value="TreeGrafter"/>
</dbReference>
<evidence type="ECO:0000313" key="7">
    <source>
        <dbReference type="Proteomes" id="UP000269154"/>
    </source>
</evidence>
<evidence type="ECO:0000256" key="2">
    <source>
        <dbReference type="ARBA" id="ARBA00022803"/>
    </source>
</evidence>
<comment type="caution">
    <text evidence="6">The sequence shown here is derived from an EMBL/GenBank/DDBJ whole genome shotgun (WGS) entry which is preliminary data.</text>
</comment>
<evidence type="ECO:0000256" key="3">
    <source>
        <dbReference type="PROSITE-ProRule" id="PRU00339"/>
    </source>
</evidence>
<dbReference type="Gene3D" id="1.10.510.10">
    <property type="entry name" value="Transferase(Phosphotransferase) domain 1"/>
    <property type="match status" value="1"/>
</dbReference>
<dbReference type="EMBL" id="RCBY01000099">
    <property type="protein sequence ID" value="RQH38965.1"/>
    <property type="molecule type" value="Genomic_DNA"/>
</dbReference>
<keyword evidence="2 3" id="KW-0802">TPR repeat</keyword>
<dbReference type="Pfam" id="PF00515">
    <property type="entry name" value="TPR_1"/>
    <property type="match status" value="1"/>
</dbReference>
<sequence length="732" mass="83059">MIGQLLDGRYRVVQILSAGAFGQTYLAADTRRPGHPQCVVKQLRAPGNSYTIVRTAHRLFKQEAEILEKLGRHEQIPLLLAYFEENNQFYLVEEFIPGKPLNKEIIPGKPWQEKQVIKLLLEILEILVFVHENGVIHRDVNPSNLIRHQTNKKLVLIDFGSVKEVSHKIAAENGEVQRTIATGTPSYMPIEQFQGIPQFNSDLYAVGMIGIQALTGIPGSELPKLQDLRPSNPSGILWRNRTLCSSNLANIVDRMVHYHYTKRYQSVEEVVKALQKISSRPQKLTKQLPKTKNNRNYQTKTSSRRVKSHPLWFVLFGFASVGVIAVLIGLVYFLNRPNPVKAERIFEKGIENANNGNQQAAIAAYDKAIQLNPNEEEYYYKRGNAYYNLENYQKAIANYSKVINLNPSHVNAHFNRGTARYDTQDYAGAINDFTQVLRLKPQDAEAFYKRGLVHYSSQNYPAAIQDHTQAIRLQPNNIDAYHGRGLARAANNDLQGAITDYTEMVRLEPQKIDGYYSRGRARFFMGDYQGSLDDYNKVIEIDPENEEAYANRCSTYLNLATYEKAISDCTKAITINPENEVAYNNRCIAYLNIKEYEKSISDCTKTIEIAPKSPSAYTNRGLAYASANQLEKAIEDYTQAIAISPNNAEAYANRASVYSEQENYEQAIADYVQAIRLNPEYADAYYSRGLVRVNLGDRKGAISDFEKAAKLYLEQGRTGGYRDAQYQIEQLN</sequence>
<dbReference type="SMART" id="SM00028">
    <property type="entry name" value="TPR"/>
    <property type="match status" value="11"/>
</dbReference>
<feature type="repeat" description="TPR" evidence="3">
    <location>
        <begin position="614"/>
        <end position="647"/>
    </location>
</feature>
<dbReference type="GO" id="GO:0009279">
    <property type="term" value="C:cell outer membrane"/>
    <property type="evidence" value="ECO:0007669"/>
    <property type="project" value="TreeGrafter"/>
</dbReference>
<feature type="repeat" description="TPR" evidence="3">
    <location>
        <begin position="376"/>
        <end position="409"/>
    </location>
</feature>
<dbReference type="InterPro" id="IPR019734">
    <property type="entry name" value="TPR_rpt"/>
</dbReference>
<dbReference type="SUPFAM" id="SSF48452">
    <property type="entry name" value="TPR-like"/>
    <property type="match status" value="2"/>
</dbReference>
<feature type="repeat" description="TPR" evidence="3">
    <location>
        <begin position="512"/>
        <end position="545"/>
    </location>
</feature>
<dbReference type="PROSITE" id="PS50005">
    <property type="entry name" value="TPR"/>
    <property type="match status" value="10"/>
</dbReference>